<name>A0A506PLH2_9FLAO</name>
<protein>
    <submittedName>
        <fullName evidence="1">DUF4270 domain-containing protein</fullName>
    </submittedName>
</protein>
<sequence length="537" mass="60290">MKFNKNFSIHLFVLSVILLMALGCEKEFISLDSDVVNNNVATNFNNNSQRFNVKAYTKKLDPVQTSNLPIYALGVYNDPVYGKTTSSILTQLISSVAVNPSFGTDPVLDSVVITIPYFSRSIGITQNNAVEYELDSVFGSNPFKLSIFESNFFLRDFDPNEGLNARQNYFSNGSTSLSENISQSDLEYNLLKVIDTIVPDRNLIVLTDEEGEVRETLTPAIRIVMTAEDELNFWKTKIFDKEGQTELSNRSNFVNYFRGLYFKAEPISNSGNYALLNLNQVNANVTLFYNREPFIEGNDRDNATFSLNFNGNRVNLIESTPLFPIPDGNPSTGDQRLFLQGTQGSIAILELFERDENGNSQLLDQLRETFKDQVSGERKRLINEANLVVHVDAIGSSSLAQPQRLYLYDLNNKRTLLDYFLDTNNNTFPEVSILNHLGPLEKDPNASNGGKYKFKITQHINNILFNDSTNVRLGLAVSGNVNLETGNQYAVLTNDVTVKNAPVSTIITPRSTVLHGSQSPVSEKRLYLEIFYTEPEN</sequence>
<dbReference type="RefSeq" id="WP_140989149.1">
    <property type="nucleotide sequence ID" value="NZ_VHIQ01000002.1"/>
</dbReference>
<organism evidence="1 2">
    <name type="scientific">Paucihalobacter ruber</name>
    <dbReference type="NCBI Taxonomy" id="2567861"/>
    <lineage>
        <taxon>Bacteria</taxon>
        <taxon>Pseudomonadati</taxon>
        <taxon>Bacteroidota</taxon>
        <taxon>Flavobacteriia</taxon>
        <taxon>Flavobacteriales</taxon>
        <taxon>Flavobacteriaceae</taxon>
        <taxon>Paucihalobacter</taxon>
    </lineage>
</organism>
<dbReference type="Proteomes" id="UP000317332">
    <property type="component" value="Unassembled WGS sequence"/>
</dbReference>
<proteinExistence type="predicted"/>
<gene>
    <name evidence="1" type="ORF">FJ651_04120</name>
</gene>
<keyword evidence="2" id="KW-1185">Reference proteome</keyword>
<evidence type="ECO:0000313" key="1">
    <source>
        <dbReference type="EMBL" id="TPV34726.1"/>
    </source>
</evidence>
<evidence type="ECO:0000313" key="2">
    <source>
        <dbReference type="Proteomes" id="UP000317332"/>
    </source>
</evidence>
<dbReference type="AlphaFoldDB" id="A0A506PLH2"/>
<dbReference type="EMBL" id="VHIQ01000002">
    <property type="protein sequence ID" value="TPV34726.1"/>
    <property type="molecule type" value="Genomic_DNA"/>
</dbReference>
<dbReference type="InterPro" id="IPR025366">
    <property type="entry name" value="DUF4270"/>
</dbReference>
<comment type="caution">
    <text evidence="1">The sequence shown here is derived from an EMBL/GenBank/DDBJ whole genome shotgun (WGS) entry which is preliminary data.</text>
</comment>
<dbReference type="OrthoDB" id="1466062at2"/>
<accession>A0A506PLH2</accession>
<dbReference type="PROSITE" id="PS51257">
    <property type="entry name" value="PROKAR_LIPOPROTEIN"/>
    <property type="match status" value="1"/>
</dbReference>
<dbReference type="Pfam" id="PF14092">
    <property type="entry name" value="DUF4270"/>
    <property type="match status" value="1"/>
</dbReference>
<reference evidence="1 2" key="1">
    <citation type="submission" date="2019-06" db="EMBL/GenBank/DDBJ databases">
        <title>Flavobacteriaceae Paucihalobacterium erythroidium CWB-1, complete genome.</title>
        <authorList>
            <person name="Wu S."/>
        </authorList>
    </citation>
    <scope>NUCLEOTIDE SEQUENCE [LARGE SCALE GENOMIC DNA]</scope>
    <source>
        <strain evidence="1 2">CWB-1</strain>
    </source>
</reference>